<dbReference type="EMBL" id="MAEI02000001">
    <property type="protein sequence ID" value="MEO1780597.1"/>
    <property type="molecule type" value="Genomic_DNA"/>
</dbReference>
<dbReference type="Gene3D" id="3.40.630.30">
    <property type="match status" value="1"/>
</dbReference>
<evidence type="ECO:0000313" key="2">
    <source>
        <dbReference type="EMBL" id="MEO1780597.1"/>
    </source>
</evidence>
<dbReference type="InterPro" id="IPR016181">
    <property type="entry name" value="Acyl_CoA_acyltransferase"/>
</dbReference>
<evidence type="ECO:0000259" key="1">
    <source>
        <dbReference type="PROSITE" id="PS51186"/>
    </source>
</evidence>
<proteinExistence type="predicted"/>
<dbReference type="PANTHER" id="PTHR13355:SF11">
    <property type="entry name" value="GLUCOSAMINE 6-PHOSPHATE N-ACETYLTRANSFERASE"/>
    <property type="match status" value="1"/>
</dbReference>
<dbReference type="InterPro" id="IPR000182">
    <property type="entry name" value="GNAT_dom"/>
</dbReference>
<reference evidence="3" key="1">
    <citation type="submission" date="2016-06" db="EMBL/GenBank/DDBJ databases">
        <title>Four novel species of enterococci isolated from chicken manure.</title>
        <authorList>
            <person name="Van Tyne D."/>
        </authorList>
    </citation>
    <scope>NUCLEOTIDE SEQUENCE [LARGE SCALE GENOMIC DNA]</scope>
    <source>
        <strain evidence="3">JM9A</strain>
    </source>
</reference>
<dbReference type="PROSITE" id="PS51186">
    <property type="entry name" value="GNAT"/>
    <property type="match status" value="1"/>
</dbReference>
<gene>
    <name evidence="2" type="ORF">BAU18_000136</name>
</gene>
<dbReference type="CDD" id="cd04301">
    <property type="entry name" value="NAT_SF"/>
    <property type="match status" value="1"/>
</dbReference>
<reference evidence="2 3" key="2">
    <citation type="submission" date="2024-02" db="EMBL/GenBank/DDBJ databases">
        <title>The Genome Sequence of Enterococcus diestrammenae JM9A.</title>
        <authorList>
            <person name="Earl A."/>
            <person name="Manson A."/>
            <person name="Gilmore M."/>
            <person name="Sanders J."/>
            <person name="Shea T."/>
            <person name="Howe W."/>
            <person name="Livny J."/>
            <person name="Cuomo C."/>
            <person name="Neafsey D."/>
            <person name="Birren B."/>
        </authorList>
    </citation>
    <scope>NUCLEOTIDE SEQUENCE [LARGE SCALE GENOMIC DNA]</scope>
    <source>
        <strain evidence="2 3">JM9A</strain>
    </source>
</reference>
<dbReference type="Proteomes" id="UP001429357">
    <property type="component" value="Unassembled WGS sequence"/>
</dbReference>
<protein>
    <submittedName>
        <fullName evidence="2">ElaA protein</fullName>
    </submittedName>
</protein>
<dbReference type="Pfam" id="PF13673">
    <property type="entry name" value="Acetyltransf_10"/>
    <property type="match status" value="1"/>
</dbReference>
<dbReference type="RefSeq" id="WP_161869384.1">
    <property type="nucleotide sequence ID" value="NZ_JAQFAM010000006.1"/>
</dbReference>
<evidence type="ECO:0000313" key="3">
    <source>
        <dbReference type="Proteomes" id="UP001429357"/>
    </source>
</evidence>
<name>A0ABV0F0M1_9ENTE</name>
<dbReference type="InterPro" id="IPR039143">
    <property type="entry name" value="GNPNAT1-like"/>
</dbReference>
<sequence>MNGQRKHFNELTTAEFFAIAKLRVAVFVVEQNCPYQEIDEIDKEAWHVWLTAETGEIAAYGRVYGNQSSSHLGRVLVNEAYRGQHLGNHLLEELLAVAQEHFPQAPVVISAQAHLQNFYGNFGFQPTSDVYLEDGIPHIEMRRES</sequence>
<dbReference type="PANTHER" id="PTHR13355">
    <property type="entry name" value="GLUCOSAMINE 6-PHOSPHATE N-ACETYLTRANSFERASE"/>
    <property type="match status" value="1"/>
</dbReference>
<organism evidence="2 3">
    <name type="scientific">Enterococcus diestrammenae</name>
    <dbReference type="NCBI Taxonomy" id="1155073"/>
    <lineage>
        <taxon>Bacteria</taxon>
        <taxon>Bacillati</taxon>
        <taxon>Bacillota</taxon>
        <taxon>Bacilli</taxon>
        <taxon>Lactobacillales</taxon>
        <taxon>Enterococcaceae</taxon>
        <taxon>Enterococcus</taxon>
    </lineage>
</organism>
<keyword evidence="3" id="KW-1185">Reference proteome</keyword>
<comment type="caution">
    <text evidence="2">The sequence shown here is derived from an EMBL/GenBank/DDBJ whole genome shotgun (WGS) entry which is preliminary data.</text>
</comment>
<accession>A0ABV0F0M1</accession>
<feature type="domain" description="N-acetyltransferase" evidence="1">
    <location>
        <begin position="6"/>
        <end position="145"/>
    </location>
</feature>
<dbReference type="SUPFAM" id="SSF55729">
    <property type="entry name" value="Acyl-CoA N-acyltransferases (Nat)"/>
    <property type="match status" value="1"/>
</dbReference>